<dbReference type="EMBL" id="JBICRM010000018">
    <property type="protein sequence ID" value="MFG1706908.1"/>
    <property type="molecule type" value="Genomic_DNA"/>
</dbReference>
<evidence type="ECO:0000256" key="1">
    <source>
        <dbReference type="SAM" id="MobiDB-lite"/>
    </source>
</evidence>
<proteinExistence type="predicted"/>
<organism evidence="2 3">
    <name type="scientific">Nonomuraea marmarensis</name>
    <dbReference type="NCBI Taxonomy" id="3351344"/>
    <lineage>
        <taxon>Bacteria</taxon>
        <taxon>Bacillati</taxon>
        <taxon>Actinomycetota</taxon>
        <taxon>Actinomycetes</taxon>
        <taxon>Streptosporangiales</taxon>
        <taxon>Streptosporangiaceae</taxon>
        <taxon>Nonomuraea</taxon>
    </lineage>
</organism>
<evidence type="ECO:0000313" key="2">
    <source>
        <dbReference type="EMBL" id="MFG1706908.1"/>
    </source>
</evidence>
<keyword evidence="3" id="KW-1185">Reference proteome</keyword>
<evidence type="ECO:0000313" key="3">
    <source>
        <dbReference type="Proteomes" id="UP001603978"/>
    </source>
</evidence>
<comment type="caution">
    <text evidence="2">The sequence shown here is derived from an EMBL/GenBank/DDBJ whole genome shotgun (WGS) entry which is preliminary data.</text>
</comment>
<gene>
    <name evidence="2" type="ORF">ACFLIM_27320</name>
</gene>
<feature type="region of interest" description="Disordered" evidence="1">
    <location>
        <begin position="1"/>
        <end position="29"/>
    </location>
</feature>
<name>A0ABW7AHR8_9ACTN</name>
<sequence length="45" mass="4970">MTTRSGRRTHEEGTAMDARDGPAQSDKTVEVRAHTAYGDITIHRS</sequence>
<dbReference type="Proteomes" id="UP001603978">
    <property type="component" value="Unassembled WGS sequence"/>
</dbReference>
<accession>A0ABW7AHR8</accession>
<reference evidence="2 3" key="1">
    <citation type="submission" date="2024-10" db="EMBL/GenBank/DDBJ databases">
        <authorList>
            <person name="Topkara A.R."/>
            <person name="Saygin H."/>
        </authorList>
    </citation>
    <scope>NUCLEOTIDE SEQUENCE [LARGE SCALE GENOMIC DNA]</scope>
    <source>
        <strain evidence="2 3">M3C6</strain>
    </source>
</reference>
<feature type="compositionally biased region" description="Basic and acidic residues" evidence="1">
    <location>
        <begin position="8"/>
        <end position="20"/>
    </location>
</feature>
<protein>
    <submittedName>
        <fullName evidence="2">Uncharacterized protein</fullName>
    </submittedName>
</protein>
<dbReference type="RefSeq" id="WP_393170189.1">
    <property type="nucleotide sequence ID" value="NZ_JBICRM010000018.1"/>
</dbReference>